<reference evidence="1 2" key="1">
    <citation type="submission" date="2020-01" db="EMBL/GenBank/DDBJ databases">
        <authorList>
            <person name="Alvaro L.E."/>
            <person name="Baker K.N."/>
            <person name="Baxter I.S."/>
            <person name="Brown M.R."/>
            <person name="Driscoll K.D."/>
            <person name="Elrubaie J.M."/>
            <person name="Feith S.L."/>
            <person name="Indihar D.F."/>
            <person name="Knoch V.T."/>
            <person name="Koirtyohann K.M."/>
            <person name="Kratz M.A."/>
            <person name="Lear A.H."/>
            <person name="Lindblom K.E."/>
            <person name="Marcus E.R."/>
            <person name="Murphy M.E."/>
            <person name="Sensor R."/>
            <person name="Sherman S.J."/>
            <person name="Swift V.R."/>
            <person name="White K.E."/>
            <person name="Wills S.J."/>
            <person name="Gatt S.M."/>
            <person name="Lohbauer S.A."/>
            <person name="Power T.R."/>
            <person name="Rosales K.A."/>
            <person name="Sisson B.M."/>
            <person name="Isern S."/>
            <person name="Michael S.F."/>
            <person name="Sunnen C.N."/>
            <person name="Garlena R.A."/>
            <person name="Russell D.A."/>
            <person name="Pope W.H."/>
            <person name="Jacobs-Sera D."/>
            <person name="Hatfull G.F."/>
        </authorList>
    </citation>
    <scope>NUCLEOTIDE SEQUENCE [LARGE SCALE GENOMIC DNA]</scope>
</reference>
<organism evidence="1 2">
    <name type="scientific">Gordonia phage Skog</name>
    <dbReference type="NCBI Taxonomy" id="2704033"/>
    <lineage>
        <taxon>Viruses</taxon>
        <taxon>Duplodnaviria</taxon>
        <taxon>Heunggongvirae</taxon>
        <taxon>Uroviricota</taxon>
        <taxon>Caudoviricetes</taxon>
        <taxon>Skogvirus</taxon>
        <taxon>Skogvirus Skog</taxon>
    </lineage>
</organism>
<name>A0A6G6XJ95_9CAUD</name>
<dbReference type="GeneID" id="64766519"/>
<keyword evidence="2" id="KW-1185">Reference proteome</keyword>
<protein>
    <submittedName>
        <fullName evidence="1">Uncharacterized protein</fullName>
    </submittedName>
</protein>
<sequence length="93" mass="10268">MTGRNGWDTMKVVHDSATKLFTADGSAQVRVEYNEGQMVVCITDWSAPKDKRHVSIRVARGGEREVAVGTGEYLKDAGQASLDRWMEGEVVEP</sequence>
<dbReference type="Proteomes" id="UP000503093">
    <property type="component" value="Segment"/>
</dbReference>
<dbReference type="EMBL" id="MN908687">
    <property type="protein sequence ID" value="QIG58189.1"/>
    <property type="molecule type" value="Genomic_DNA"/>
</dbReference>
<accession>A0A6G6XJ95</accession>
<evidence type="ECO:0000313" key="1">
    <source>
        <dbReference type="EMBL" id="QIG58189.1"/>
    </source>
</evidence>
<proteinExistence type="predicted"/>
<gene>
    <name evidence="1" type="primary">37</name>
    <name evidence="1" type="ORF">SEA_SKOG_37</name>
</gene>
<evidence type="ECO:0000313" key="2">
    <source>
        <dbReference type="Proteomes" id="UP000503093"/>
    </source>
</evidence>
<dbReference type="KEGG" id="vg:64766519"/>
<dbReference type="RefSeq" id="YP_010059287.1">
    <property type="nucleotide sequence ID" value="NC_054725.1"/>
</dbReference>